<protein>
    <recommendedName>
        <fullName evidence="2">ThuA domain-containing protein</fullName>
    </recommendedName>
</protein>
<accession>A0A6G3X5U7</accession>
<name>A0A6G3X5U7_9ACTN</name>
<dbReference type="AlphaFoldDB" id="A0A6G3X5U7"/>
<proteinExistence type="predicted"/>
<dbReference type="EMBL" id="JAAGMN010004415">
    <property type="protein sequence ID" value="NEE13022.1"/>
    <property type="molecule type" value="Genomic_DNA"/>
</dbReference>
<gene>
    <name evidence="1" type="ORF">G3M58_42035</name>
</gene>
<comment type="caution">
    <text evidence="1">The sequence shown here is derived from an EMBL/GenBank/DDBJ whole genome shotgun (WGS) entry which is preliminary data.</text>
</comment>
<evidence type="ECO:0000313" key="1">
    <source>
        <dbReference type="EMBL" id="NEE13022.1"/>
    </source>
</evidence>
<sequence>MAAGALTVSLLGGGGPASADPSPDRALVEKMATTLSLPTPPGAANQVKVLVFHASAGDEAPYTDAGIAAIEKIG</sequence>
<evidence type="ECO:0008006" key="2">
    <source>
        <dbReference type="Google" id="ProtNLM"/>
    </source>
</evidence>
<reference evidence="1" key="1">
    <citation type="submission" date="2020-01" db="EMBL/GenBank/DDBJ databases">
        <title>Insect and environment-associated Actinomycetes.</title>
        <authorList>
            <person name="Currrie C."/>
            <person name="Chevrette M."/>
            <person name="Carlson C."/>
            <person name="Stubbendieck R."/>
            <person name="Wendt-Pienkowski E."/>
        </authorList>
    </citation>
    <scope>NUCLEOTIDE SEQUENCE</scope>
    <source>
        <strain evidence="1">SID7499</strain>
    </source>
</reference>
<feature type="non-terminal residue" evidence="1">
    <location>
        <position position="74"/>
    </location>
</feature>
<organism evidence="1">
    <name type="scientific">Streptomyces sp. SID7499</name>
    <dbReference type="NCBI Taxonomy" id="2706086"/>
    <lineage>
        <taxon>Bacteria</taxon>
        <taxon>Bacillati</taxon>
        <taxon>Actinomycetota</taxon>
        <taxon>Actinomycetes</taxon>
        <taxon>Kitasatosporales</taxon>
        <taxon>Streptomycetaceae</taxon>
        <taxon>Streptomyces</taxon>
    </lineage>
</organism>